<keyword evidence="2" id="KW-0812">Transmembrane</keyword>
<comment type="subcellular location">
    <subcellularLocation>
        <location evidence="1">Endoplasmic reticulum membrane</location>
        <topology evidence="1">Multi-pass membrane protein</topology>
    </subcellularLocation>
</comment>
<dbReference type="Proteomes" id="UP001154282">
    <property type="component" value="Unassembled WGS sequence"/>
</dbReference>
<sequence>MFNQMGNLNKRSSPLMQMGSATEVQTMNSPGLIIKNTDSIRWFLRSASNETHLPLELKDAASRLLSQDNVHYVSLRSIWTGSQPSSRPELMLLLSGSEFIFPTPKPREKGEELKARLRKLEELAERKAYQELVKDITPSKETTEPFSSYKDQLGFGIVYLKSSHFVLPLLMSWRKSKFRKNIDQCGLSRQHNLIGREIGCLC</sequence>
<keyword evidence="5" id="KW-0472">Membrane</keyword>
<organism evidence="6 7">
    <name type="scientific">Linum tenue</name>
    <dbReference type="NCBI Taxonomy" id="586396"/>
    <lineage>
        <taxon>Eukaryota</taxon>
        <taxon>Viridiplantae</taxon>
        <taxon>Streptophyta</taxon>
        <taxon>Embryophyta</taxon>
        <taxon>Tracheophyta</taxon>
        <taxon>Spermatophyta</taxon>
        <taxon>Magnoliopsida</taxon>
        <taxon>eudicotyledons</taxon>
        <taxon>Gunneridae</taxon>
        <taxon>Pentapetalae</taxon>
        <taxon>rosids</taxon>
        <taxon>fabids</taxon>
        <taxon>Malpighiales</taxon>
        <taxon>Linaceae</taxon>
        <taxon>Linum</taxon>
    </lineage>
</organism>
<dbReference type="GO" id="GO:0005789">
    <property type="term" value="C:endoplasmic reticulum membrane"/>
    <property type="evidence" value="ECO:0007669"/>
    <property type="project" value="UniProtKB-SubCell"/>
</dbReference>
<evidence type="ECO:0000313" key="6">
    <source>
        <dbReference type="EMBL" id="CAI0409131.1"/>
    </source>
</evidence>
<keyword evidence="3" id="KW-0256">Endoplasmic reticulum</keyword>
<accession>A0AAV0JGU6</accession>
<dbReference type="InterPro" id="IPR021013">
    <property type="entry name" value="ATPase_Vma12"/>
</dbReference>
<evidence type="ECO:0000313" key="7">
    <source>
        <dbReference type="Proteomes" id="UP001154282"/>
    </source>
</evidence>
<protein>
    <submittedName>
        <fullName evidence="6">Uncharacterized protein</fullName>
    </submittedName>
</protein>
<reference evidence="6" key="1">
    <citation type="submission" date="2022-08" db="EMBL/GenBank/DDBJ databases">
        <authorList>
            <person name="Gutierrez-Valencia J."/>
        </authorList>
    </citation>
    <scope>NUCLEOTIDE SEQUENCE</scope>
</reference>
<name>A0AAV0JGU6_9ROSI</name>
<evidence type="ECO:0000256" key="4">
    <source>
        <dbReference type="ARBA" id="ARBA00022989"/>
    </source>
</evidence>
<comment type="caution">
    <text evidence="6">The sequence shown here is derived from an EMBL/GenBank/DDBJ whole genome shotgun (WGS) entry which is preliminary data.</text>
</comment>
<evidence type="ECO:0000256" key="1">
    <source>
        <dbReference type="ARBA" id="ARBA00004477"/>
    </source>
</evidence>
<evidence type="ECO:0000256" key="3">
    <source>
        <dbReference type="ARBA" id="ARBA00022824"/>
    </source>
</evidence>
<proteinExistence type="predicted"/>
<dbReference type="AlphaFoldDB" id="A0AAV0JGU6"/>
<dbReference type="EMBL" id="CAMGYJ010000005">
    <property type="protein sequence ID" value="CAI0409131.1"/>
    <property type="molecule type" value="Genomic_DNA"/>
</dbReference>
<evidence type="ECO:0000256" key="5">
    <source>
        <dbReference type="ARBA" id="ARBA00023136"/>
    </source>
</evidence>
<dbReference type="PANTHER" id="PTHR31394:SF1">
    <property type="entry name" value="TRANSMEMBRANE PROTEIN 199"/>
    <property type="match status" value="1"/>
</dbReference>
<keyword evidence="7" id="KW-1185">Reference proteome</keyword>
<gene>
    <name evidence="6" type="ORF">LITE_LOCUS14260</name>
</gene>
<keyword evidence="4" id="KW-1133">Transmembrane helix</keyword>
<evidence type="ECO:0000256" key="2">
    <source>
        <dbReference type="ARBA" id="ARBA00022692"/>
    </source>
</evidence>
<dbReference type="Pfam" id="PF11712">
    <property type="entry name" value="Vma12"/>
    <property type="match status" value="1"/>
</dbReference>
<dbReference type="GO" id="GO:0070072">
    <property type="term" value="P:vacuolar proton-transporting V-type ATPase complex assembly"/>
    <property type="evidence" value="ECO:0007669"/>
    <property type="project" value="InterPro"/>
</dbReference>
<dbReference type="PANTHER" id="PTHR31394">
    <property type="entry name" value="TRANSMEMBRANE PROTEIN 199"/>
    <property type="match status" value="1"/>
</dbReference>